<dbReference type="AlphaFoldDB" id="A0A532V359"/>
<accession>A0A532V359</accession>
<dbReference type="EMBL" id="NJBN01000002">
    <property type="protein sequence ID" value="TKJ41562.1"/>
    <property type="molecule type" value="Genomic_DNA"/>
</dbReference>
<dbReference type="InterPro" id="IPR053158">
    <property type="entry name" value="CapK_Type1_Caps_Biosynth"/>
</dbReference>
<dbReference type="InterPro" id="IPR042099">
    <property type="entry name" value="ANL_N_sf"/>
</dbReference>
<evidence type="ECO:0000313" key="2">
    <source>
        <dbReference type="Proteomes" id="UP000319619"/>
    </source>
</evidence>
<dbReference type="PANTHER" id="PTHR36932">
    <property type="entry name" value="CAPSULAR POLYSACCHARIDE BIOSYNTHESIS PROTEIN"/>
    <property type="match status" value="1"/>
</dbReference>
<proteinExistence type="predicted"/>
<gene>
    <name evidence="1" type="ORF">CEE37_03075</name>
</gene>
<evidence type="ECO:0000313" key="1">
    <source>
        <dbReference type="EMBL" id="TKJ41562.1"/>
    </source>
</evidence>
<name>A0A532V359_UNCL8</name>
<sequence>MGALNSIYHLYKLKRRLFWSEDKLKELQRRKLNNLLNYCYQHIPYYREQFQHIGAQPGDFKSPADLVNFPILEKETLRDNADQFVDPKADRSAWIKYHSSGSTGIPLELWYTPAERLRMGHTVTRELLHNGLRPWYRMVNITEPRHSASKDKWYHRLGFMNEKFLSVYDQSNINIEKLREIGPHLIIGFPSSLMLIGDKQARHSGEHLKPKLLFTLAEVLTDADREILKNLWGTEPIDLYGANEVGHIAFQCHKRQGYHINLDSLHVEIITSDRPVSASEKGEVVVTNLDLRVMPIIRYRVGDIASMIEDQCSCGCRFPLMGKIAGRSNGFIKGADGKLFSALEISLLLKFVKGVAHYRLIQDNPAEIIVEWVTDGSGAEPAPEIENRLRERLGDGTELVIRKVERIEREKSGKIRTVISNLPHPFWTKGNN</sequence>
<comment type="caution">
    <text evidence="1">The sequence shown here is derived from an EMBL/GenBank/DDBJ whole genome shotgun (WGS) entry which is preliminary data.</text>
</comment>
<protein>
    <submittedName>
        <fullName evidence="1">Uncharacterized protein</fullName>
    </submittedName>
</protein>
<organism evidence="1 2">
    <name type="scientific">candidate division LCP-89 bacterium B3_LCP</name>
    <dbReference type="NCBI Taxonomy" id="2012998"/>
    <lineage>
        <taxon>Bacteria</taxon>
        <taxon>Pseudomonadati</taxon>
        <taxon>Bacteria division LCP-89</taxon>
    </lineage>
</organism>
<dbReference type="SUPFAM" id="SSF56801">
    <property type="entry name" value="Acetyl-CoA synthetase-like"/>
    <property type="match status" value="1"/>
</dbReference>
<reference evidence="1 2" key="1">
    <citation type="submission" date="2017-06" db="EMBL/GenBank/DDBJ databases">
        <title>Novel microbial phyla capable of carbon fixation and sulfur reduction in deep-sea sediments.</title>
        <authorList>
            <person name="Huang J."/>
            <person name="Baker B."/>
            <person name="Wang Y."/>
        </authorList>
    </citation>
    <scope>NUCLEOTIDE SEQUENCE [LARGE SCALE GENOMIC DNA]</scope>
    <source>
        <strain evidence="1">B3_LCP</strain>
    </source>
</reference>
<dbReference type="Gene3D" id="3.40.50.12780">
    <property type="entry name" value="N-terminal domain of ligase-like"/>
    <property type="match status" value="1"/>
</dbReference>
<dbReference type="PANTHER" id="PTHR36932:SF1">
    <property type="entry name" value="CAPSULAR POLYSACCHARIDE BIOSYNTHESIS PROTEIN"/>
    <property type="match status" value="1"/>
</dbReference>
<dbReference type="Proteomes" id="UP000319619">
    <property type="component" value="Unassembled WGS sequence"/>
</dbReference>